<comment type="caution">
    <text evidence="1">The sequence shown here is derived from an EMBL/GenBank/DDBJ whole genome shotgun (WGS) entry which is preliminary data.</text>
</comment>
<gene>
    <name evidence="1" type="ORF">BDR25DRAFT_371676</name>
</gene>
<proteinExistence type="predicted"/>
<name>A0ACB6QTM4_9PLEO</name>
<reference evidence="1" key="1">
    <citation type="journal article" date="2020" name="Stud. Mycol.">
        <title>101 Dothideomycetes genomes: a test case for predicting lifestyles and emergence of pathogens.</title>
        <authorList>
            <person name="Haridas S."/>
            <person name="Albert R."/>
            <person name="Binder M."/>
            <person name="Bloem J."/>
            <person name="Labutti K."/>
            <person name="Salamov A."/>
            <person name="Andreopoulos B."/>
            <person name="Baker S."/>
            <person name="Barry K."/>
            <person name="Bills G."/>
            <person name="Bluhm B."/>
            <person name="Cannon C."/>
            <person name="Castanera R."/>
            <person name="Culley D."/>
            <person name="Daum C."/>
            <person name="Ezra D."/>
            <person name="Gonzalez J."/>
            <person name="Henrissat B."/>
            <person name="Kuo A."/>
            <person name="Liang C."/>
            <person name="Lipzen A."/>
            <person name="Lutzoni F."/>
            <person name="Magnuson J."/>
            <person name="Mondo S."/>
            <person name="Nolan M."/>
            <person name="Ohm R."/>
            <person name="Pangilinan J."/>
            <person name="Park H.-J."/>
            <person name="Ramirez L."/>
            <person name="Alfaro M."/>
            <person name="Sun H."/>
            <person name="Tritt A."/>
            <person name="Yoshinaga Y."/>
            <person name="Zwiers L.-H."/>
            <person name="Turgeon B."/>
            <person name="Goodwin S."/>
            <person name="Spatafora J."/>
            <person name="Crous P."/>
            <person name="Grigoriev I."/>
        </authorList>
    </citation>
    <scope>NUCLEOTIDE SEQUENCE</scope>
    <source>
        <strain evidence="1">ATCC 200398</strain>
    </source>
</reference>
<evidence type="ECO:0000313" key="2">
    <source>
        <dbReference type="Proteomes" id="UP000799755"/>
    </source>
</evidence>
<evidence type="ECO:0000313" key="1">
    <source>
        <dbReference type="EMBL" id="KAF2469647.1"/>
    </source>
</evidence>
<keyword evidence="2" id="KW-1185">Reference proteome</keyword>
<dbReference type="Proteomes" id="UP000799755">
    <property type="component" value="Unassembled WGS sequence"/>
</dbReference>
<dbReference type="EMBL" id="MU003511">
    <property type="protein sequence ID" value="KAF2469647.1"/>
    <property type="molecule type" value="Genomic_DNA"/>
</dbReference>
<sequence length="283" mass="31802">MVCDTCGFNNPNCADCGGFRFPFVRYARSHIGLPVAVFAGPNKMRLDIHLSLLATVSLLFRNLPADRRQAIYLPEIAVQDLHALFDWLYEDRAPQYTTTAGLLPLMRLWIAASALGMHQYQNAVLRIASGLFERKDAVIDIEPVAYVYRNTSVGSPLRGFAIAVFVQRAPLKAHFFNFRYVIPGLWQDALAFVKMLDNVRRDNMMGVEGYNLHDICDVLFNPVTGQWNYSTPQGVTLDWSKVIFTLPDNVIYGKNWEQMPDNFFVSAENSAAGAEEAGKQIAV</sequence>
<organism evidence="1 2">
    <name type="scientific">Lindgomyces ingoldianus</name>
    <dbReference type="NCBI Taxonomy" id="673940"/>
    <lineage>
        <taxon>Eukaryota</taxon>
        <taxon>Fungi</taxon>
        <taxon>Dikarya</taxon>
        <taxon>Ascomycota</taxon>
        <taxon>Pezizomycotina</taxon>
        <taxon>Dothideomycetes</taxon>
        <taxon>Pleosporomycetidae</taxon>
        <taxon>Pleosporales</taxon>
        <taxon>Lindgomycetaceae</taxon>
        <taxon>Lindgomyces</taxon>
    </lineage>
</organism>
<accession>A0ACB6QTM4</accession>
<protein>
    <submittedName>
        <fullName evidence="1">Uncharacterized protein</fullName>
    </submittedName>
</protein>